<dbReference type="Gene3D" id="3.80.30.20">
    <property type="entry name" value="tm_1862 like domain"/>
    <property type="match status" value="1"/>
</dbReference>
<organism evidence="8">
    <name type="scientific">Clostridium symbiosum</name>
    <name type="common">Bacteroides symbiosus</name>
    <dbReference type="NCBI Taxonomy" id="1512"/>
    <lineage>
        <taxon>Bacteria</taxon>
        <taxon>Bacillati</taxon>
        <taxon>Bacillota</taxon>
        <taxon>Clostridia</taxon>
        <taxon>Lachnospirales</taxon>
        <taxon>Lachnospiraceae</taxon>
        <taxon>Otoolea</taxon>
    </lineage>
</organism>
<dbReference type="InterPro" id="IPR032432">
    <property type="entry name" value="Radical_SAM_C"/>
</dbReference>
<dbReference type="SFLD" id="SFLDG01091">
    <property type="entry name" value="uncharacterized_CHP01210-like"/>
    <property type="match status" value="1"/>
</dbReference>
<evidence type="ECO:0000256" key="5">
    <source>
        <dbReference type="ARBA" id="ARBA00023004"/>
    </source>
</evidence>
<dbReference type="EMBL" id="CACRUA010000020">
    <property type="protein sequence ID" value="VYU20532.1"/>
    <property type="molecule type" value="Genomic_DNA"/>
</dbReference>
<dbReference type="CDD" id="cd01335">
    <property type="entry name" value="Radical_SAM"/>
    <property type="match status" value="1"/>
</dbReference>
<dbReference type="Pfam" id="PF04055">
    <property type="entry name" value="Radical_SAM"/>
    <property type="match status" value="1"/>
</dbReference>
<protein>
    <submittedName>
        <fullName evidence="8">Threonylcarbamoyladenosine tRNA methylthiotransferase MtaB</fullName>
        <ecNumber evidence="8">2.-.-.-</ecNumber>
    </submittedName>
</protein>
<evidence type="ECO:0000256" key="6">
    <source>
        <dbReference type="ARBA" id="ARBA00023014"/>
    </source>
</evidence>
<dbReference type="SFLD" id="SFLDS00029">
    <property type="entry name" value="Radical_SAM"/>
    <property type="match status" value="1"/>
</dbReference>
<keyword evidence="2" id="KW-0004">4Fe-4S</keyword>
<keyword evidence="3" id="KW-0949">S-adenosyl-L-methionine</keyword>
<keyword evidence="8" id="KW-0808">Transferase</keyword>
<evidence type="ECO:0000256" key="3">
    <source>
        <dbReference type="ARBA" id="ARBA00022691"/>
    </source>
</evidence>
<dbReference type="RefSeq" id="WP_021641327.1">
    <property type="nucleotide sequence ID" value="NZ_CACRUA010000020.1"/>
</dbReference>
<dbReference type="SMART" id="SM00729">
    <property type="entry name" value="Elp3"/>
    <property type="match status" value="1"/>
</dbReference>
<dbReference type="SUPFAM" id="SSF102114">
    <property type="entry name" value="Radical SAM enzymes"/>
    <property type="match status" value="1"/>
</dbReference>
<dbReference type="PANTHER" id="PTHR11135">
    <property type="entry name" value="HISTONE ACETYLTRANSFERASE-RELATED"/>
    <property type="match status" value="1"/>
</dbReference>
<keyword evidence="6" id="KW-0411">Iron-sulfur</keyword>
<dbReference type="InterPro" id="IPR006638">
    <property type="entry name" value="Elp3/MiaA/NifB-like_rSAM"/>
</dbReference>
<dbReference type="NCBIfam" id="TIGR01212">
    <property type="entry name" value="TIGR01212 family radical SAM protein"/>
    <property type="match status" value="1"/>
</dbReference>
<keyword evidence="5" id="KW-0408">Iron</keyword>
<dbReference type="GO" id="GO:0016740">
    <property type="term" value="F:transferase activity"/>
    <property type="evidence" value="ECO:0007669"/>
    <property type="project" value="UniProtKB-KW"/>
</dbReference>
<dbReference type="PROSITE" id="PS51918">
    <property type="entry name" value="RADICAL_SAM"/>
    <property type="match status" value="1"/>
</dbReference>
<dbReference type="InterPro" id="IPR007197">
    <property type="entry name" value="rSAM"/>
</dbReference>
<evidence type="ECO:0000313" key="8">
    <source>
        <dbReference type="EMBL" id="VYU20532.1"/>
    </source>
</evidence>
<dbReference type="InterPro" id="IPR023404">
    <property type="entry name" value="rSAM_horseshoe"/>
</dbReference>
<dbReference type="InterPro" id="IPR058240">
    <property type="entry name" value="rSAM_sf"/>
</dbReference>
<dbReference type="InterPro" id="IPR005911">
    <property type="entry name" value="YhcC-like"/>
</dbReference>
<gene>
    <name evidence="8" type="primary">mtaB_1</name>
    <name evidence="8" type="ORF">CSLFYP84_01580</name>
</gene>
<proteinExistence type="predicted"/>
<evidence type="ECO:0000259" key="7">
    <source>
        <dbReference type="PROSITE" id="PS51918"/>
    </source>
</evidence>
<dbReference type="AlphaFoldDB" id="A0A6N3CX70"/>
<accession>A0A6N3CX70</accession>
<dbReference type="Pfam" id="PF16199">
    <property type="entry name" value="Radical_SAM_C"/>
    <property type="match status" value="1"/>
</dbReference>
<feature type="domain" description="Radical SAM core" evidence="7">
    <location>
        <begin position="24"/>
        <end position="266"/>
    </location>
</feature>
<name>A0A6N3CX70_CLOSY</name>
<dbReference type="GO" id="GO:0046872">
    <property type="term" value="F:metal ion binding"/>
    <property type="evidence" value="ECO:0007669"/>
    <property type="project" value="UniProtKB-KW"/>
</dbReference>
<comment type="cofactor">
    <cofactor evidence="1">
        <name>[4Fe-4S] cluster</name>
        <dbReference type="ChEBI" id="CHEBI:49883"/>
    </cofactor>
</comment>
<reference evidence="8" key="1">
    <citation type="submission" date="2019-11" db="EMBL/GenBank/DDBJ databases">
        <authorList>
            <person name="Feng L."/>
        </authorList>
    </citation>
    <scope>NUCLEOTIDE SEQUENCE</scope>
    <source>
        <strain evidence="8">CsymbiosumLFYP84</strain>
    </source>
</reference>
<evidence type="ECO:0000256" key="1">
    <source>
        <dbReference type="ARBA" id="ARBA00001966"/>
    </source>
</evidence>
<dbReference type="SFLD" id="SFLDG01086">
    <property type="entry name" value="elongater_protein-like"/>
    <property type="match status" value="1"/>
</dbReference>
<dbReference type="PANTHER" id="PTHR11135:SF1">
    <property type="entry name" value="PROTEIN YHCC"/>
    <property type="match status" value="1"/>
</dbReference>
<dbReference type="InterPro" id="IPR039661">
    <property type="entry name" value="ELP3"/>
</dbReference>
<evidence type="ECO:0000256" key="4">
    <source>
        <dbReference type="ARBA" id="ARBA00022723"/>
    </source>
</evidence>
<evidence type="ECO:0000256" key="2">
    <source>
        <dbReference type="ARBA" id="ARBA00022485"/>
    </source>
</evidence>
<keyword evidence="4" id="KW-0479">Metal-binding</keyword>
<dbReference type="EC" id="2.-.-.-" evidence="8"/>
<sequence>MEPYSPYSWGDKPYHSLNYYLKQTFGEKIYKLALDGAMTCPNRDGTLGTGGCIFCSGGGSGDFAEPQHASVTEQIEAAKARVSAKIKNGRYIAYFQSYTNTYAPVDYLEALFREAVSHPDIAALSIGTRPDCLPPQVIRLLKEINKEKPVWIELGLQTIHESTAELIRRGYELPCFIDAVRRLKEAGLTVIVHVILGLPGETEDMMLETIRFLANHTPPVDGIKLQLLHVLKGTKLAALYEAAPFPVMTMEEYIDLILKCIRLLPPHIVIHRLSGDGPKKLLIAPEWSGNKRLFLNSLTRALRETGAYQGEWHRPRQP</sequence>
<dbReference type="GO" id="GO:0051539">
    <property type="term" value="F:4 iron, 4 sulfur cluster binding"/>
    <property type="evidence" value="ECO:0007669"/>
    <property type="project" value="UniProtKB-KW"/>
</dbReference>